<evidence type="ECO:0000313" key="2">
    <source>
        <dbReference type="EMBL" id="SEK26291.1"/>
    </source>
</evidence>
<dbReference type="EMBL" id="FOAJ01000001">
    <property type="protein sequence ID" value="SEK26291.1"/>
    <property type="molecule type" value="Genomic_DNA"/>
</dbReference>
<dbReference type="RefSeq" id="WP_244283968.1">
    <property type="nucleotide sequence ID" value="NZ_FNSR01000003.1"/>
</dbReference>
<evidence type="ECO:0000313" key="3">
    <source>
        <dbReference type="Proteomes" id="UP000199120"/>
    </source>
</evidence>
<dbReference type="AlphaFoldDB" id="A0A1H7FJW5"/>
<keyword evidence="3" id="KW-1185">Reference proteome</keyword>
<reference evidence="3" key="1">
    <citation type="submission" date="2016-10" db="EMBL/GenBank/DDBJ databases">
        <authorList>
            <person name="Varghese N."/>
            <person name="Submissions S."/>
        </authorList>
    </citation>
    <scope>NUCLEOTIDE SEQUENCE [LARGE SCALE GENOMIC DNA]</scope>
    <source>
        <strain evidence="3">LMG 26416</strain>
    </source>
</reference>
<organism evidence="2 3">
    <name type="scientific">Paraburkholderia caballeronis</name>
    <dbReference type="NCBI Taxonomy" id="416943"/>
    <lineage>
        <taxon>Bacteria</taxon>
        <taxon>Pseudomonadati</taxon>
        <taxon>Pseudomonadota</taxon>
        <taxon>Betaproteobacteria</taxon>
        <taxon>Burkholderiales</taxon>
        <taxon>Burkholderiaceae</taxon>
        <taxon>Paraburkholderia</taxon>
    </lineage>
</organism>
<dbReference type="STRING" id="416943.SAMN05445871_5881"/>
<dbReference type="NCBIfam" id="NF033419">
    <property type="entry name" value="T6SS_TagK_dom"/>
    <property type="match status" value="1"/>
</dbReference>
<accession>A0A1H7FJW5</accession>
<name>A0A1H7FJW5_9BURK</name>
<protein>
    <recommendedName>
        <fullName evidence="4">TagK domain-containing protein</fullName>
    </recommendedName>
</protein>
<proteinExistence type="predicted"/>
<dbReference type="Proteomes" id="UP000199120">
    <property type="component" value="Unassembled WGS sequence"/>
</dbReference>
<dbReference type="InterPro" id="IPR047914">
    <property type="entry name" value="TagK-like_C"/>
</dbReference>
<feature type="compositionally biased region" description="Low complexity" evidence="1">
    <location>
        <begin position="108"/>
        <end position="117"/>
    </location>
</feature>
<sequence>MTGYHARWDNARIGRGRIRTLARTLLSVDGPRDEPPQAMHVPPHVPLARVSSSGAPLSATRRGNVFPLRAVQDSSHPRPSLAPESPAVVLPDVPSDRAEDQTKDRTDNANAANAATTAAPNDFSDLIALAGPAALDERYHDYPASLHTTMGSQRGRPDGPSALLLDGHDGHDGGNTDPLAKLSAEYEQALLHPESVRRHAHANPHADLTNASAVERAPVATPPRDPFADADATPSGLSLIDLLVVGQNIDTVLDGLDPFGADRIFEDETRHEILALLAPLRSVAPRTTQTARLAREEHHLMSVDSHLDLPATEYDKPRPDHENLR</sequence>
<evidence type="ECO:0000256" key="1">
    <source>
        <dbReference type="SAM" id="MobiDB-lite"/>
    </source>
</evidence>
<gene>
    <name evidence="2" type="ORF">SAMN05192542_101363</name>
</gene>
<feature type="region of interest" description="Disordered" evidence="1">
    <location>
        <begin position="71"/>
        <end position="117"/>
    </location>
</feature>
<feature type="region of interest" description="Disordered" evidence="1">
    <location>
        <begin position="304"/>
        <end position="325"/>
    </location>
</feature>
<evidence type="ECO:0008006" key="4">
    <source>
        <dbReference type="Google" id="ProtNLM"/>
    </source>
</evidence>
<feature type="compositionally biased region" description="Basic and acidic residues" evidence="1">
    <location>
        <begin position="94"/>
        <end position="107"/>
    </location>
</feature>